<dbReference type="PANTHER" id="PTHR22576">
    <property type="entry name" value="MUCOSA ASSOCIATED LYMPHOID TISSUE LYMPHOMA TRANSLOCATION PROTEIN 1/PARACASPASE"/>
    <property type="match status" value="1"/>
</dbReference>
<feature type="domain" description="Caspase family p20" evidence="1">
    <location>
        <begin position="39"/>
        <end position="172"/>
    </location>
</feature>
<dbReference type="Pfam" id="PF00656">
    <property type="entry name" value="Peptidase_C14"/>
    <property type="match status" value="1"/>
</dbReference>
<dbReference type="InterPro" id="IPR001309">
    <property type="entry name" value="Pept_C14_p20"/>
</dbReference>
<dbReference type="InterPro" id="IPR011600">
    <property type="entry name" value="Pept_C14_caspase"/>
</dbReference>
<comment type="caution">
    <text evidence="2">The sequence shown here is derived from an EMBL/GenBank/DDBJ whole genome shotgun (WGS) entry which is preliminary data.</text>
</comment>
<evidence type="ECO:0000313" key="2">
    <source>
        <dbReference type="EMBL" id="PGH57500.1"/>
    </source>
</evidence>
<dbReference type="OrthoDB" id="321999at2"/>
<dbReference type="InterPro" id="IPR029030">
    <property type="entry name" value="Caspase-like_dom_sf"/>
</dbReference>
<accession>A0A2B8BIB6</accession>
<dbReference type="AlphaFoldDB" id="A0A2B8BIB6"/>
<dbReference type="Gene3D" id="3.40.50.1460">
    <property type="match status" value="1"/>
</dbReference>
<dbReference type="InterPro" id="IPR052039">
    <property type="entry name" value="Caspase-related_regulators"/>
</dbReference>
<reference evidence="3" key="1">
    <citation type="submission" date="2017-10" db="EMBL/GenBank/DDBJ databases">
        <authorList>
            <person name="Kravchenko I.K."/>
            <person name="Grouzdev D.S."/>
        </authorList>
    </citation>
    <scope>NUCLEOTIDE SEQUENCE [LARGE SCALE GENOMIC DNA]</scope>
    <source>
        <strain evidence="3">B2</strain>
    </source>
</reference>
<organism evidence="2 3">
    <name type="scientific">Azospirillum palustre</name>
    <dbReference type="NCBI Taxonomy" id="2044885"/>
    <lineage>
        <taxon>Bacteria</taxon>
        <taxon>Pseudomonadati</taxon>
        <taxon>Pseudomonadota</taxon>
        <taxon>Alphaproteobacteria</taxon>
        <taxon>Rhodospirillales</taxon>
        <taxon>Azospirillaceae</taxon>
        <taxon>Azospirillum</taxon>
    </lineage>
</organism>
<proteinExistence type="predicted"/>
<dbReference type="GO" id="GO:0004197">
    <property type="term" value="F:cysteine-type endopeptidase activity"/>
    <property type="evidence" value="ECO:0007669"/>
    <property type="project" value="InterPro"/>
</dbReference>
<dbReference type="PROSITE" id="PS50208">
    <property type="entry name" value="CASPASE_P20"/>
    <property type="match status" value="1"/>
</dbReference>
<dbReference type="GO" id="GO:0006508">
    <property type="term" value="P:proteolysis"/>
    <property type="evidence" value="ECO:0007669"/>
    <property type="project" value="InterPro"/>
</dbReference>
<evidence type="ECO:0000313" key="3">
    <source>
        <dbReference type="Proteomes" id="UP000225379"/>
    </source>
</evidence>
<name>A0A2B8BIB6_9PROT</name>
<dbReference type="EMBL" id="PDKW01000040">
    <property type="protein sequence ID" value="PGH57500.1"/>
    <property type="molecule type" value="Genomic_DNA"/>
</dbReference>
<sequence length="575" mass="60842">MPALLSIRRKPALKILGRTVALALSLFVWVAASGEAAAERRVALVLGNSDYRFAPRLPNPTNDAKAMAESLRAAGFELIGGAPQLDLDRAATERAIRNFGAKLAGADVGLFFYAGHGMQARGTNYLLPVSANLEKEADVRYELIDVAMVLDEMALAESRLNIVILDACRNNPFGGRGMRAASPGLAQMQAPAGTIIAYATQPGAVAADGAGSNSPYTEVLSKALLKPGEAVFDVFNDVGIAVKRNSGGVQQPWVSASPIEGRFYFLGPTTVVTAPPAEATPPVPAASAANADKETLFWDSIKGSSNRGLFEAYLKQFPQGTFAPIAEVRVAELGGAVPAERAQLSVAALAAPPVPAPIPAPVPGPTPAPAPIPAPSAIPAPAAPPAQPLDVAAIPYLNAKARQTLAMYGGLPSPKALAISTKGNYAYFSNRSNSRTGDDVKRSALQYCQYRAEEPCTLYAVDDAVVMDAKGFTPMPVEILGAGRFDPARVPFVSDHTRKVGMVNYQRNPGYKALAVTLAGRWATVWDRDSEEEAKDAALERCEQSGGNHECMLYAVGDRIVFEEAPEEEEDEEEE</sequence>
<dbReference type="SUPFAM" id="SSF52129">
    <property type="entry name" value="Caspase-like"/>
    <property type="match status" value="1"/>
</dbReference>
<evidence type="ECO:0000259" key="1">
    <source>
        <dbReference type="PROSITE" id="PS50208"/>
    </source>
</evidence>
<dbReference type="Proteomes" id="UP000225379">
    <property type="component" value="Unassembled WGS sequence"/>
</dbReference>
<dbReference type="PANTHER" id="PTHR22576:SF37">
    <property type="entry name" value="MUCOSA-ASSOCIATED LYMPHOID TISSUE LYMPHOMA TRANSLOCATION PROTEIN 1"/>
    <property type="match status" value="1"/>
</dbReference>
<keyword evidence="3" id="KW-1185">Reference proteome</keyword>
<gene>
    <name evidence="2" type="ORF">CRT60_13870</name>
</gene>
<protein>
    <submittedName>
        <fullName evidence="2">Peptidase C14</fullName>
    </submittedName>
</protein>